<dbReference type="GO" id="GO:0004335">
    <property type="term" value="F:galactokinase activity"/>
    <property type="evidence" value="ECO:0007669"/>
    <property type="project" value="TreeGrafter"/>
</dbReference>
<dbReference type="InterPro" id="IPR036554">
    <property type="entry name" value="GHMP_kinase_C_sf"/>
</dbReference>
<dbReference type="PRINTS" id="PR00959">
    <property type="entry name" value="MEVGALKINASE"/>
</dbReference>
<dbReference type="Proteomes" id="UP000789595">
    <property type="component" value="Unassembled WGS sequence"/>
</dbReference>
<comment type="caution">
    <text evidence="6">The sequence shown here is derived from an EMBL/GenBank/DDBJ whole genome shotgun (WGS) entry which is preliminary data.</text>
</comment>
<keyword evidence="3" id="KW-0547">Nucleotide-binding</keyword>
<reference evidence="6" key="1">
    <citation type="submission" date="2021-11" db="EMBL/GenBank/DDBJ databases">
        <authorList>
            <consortium name="Genoscope - CEA"/>
            <person name="William W."/>
        </authorList>
    </citation>
    <scope>NUCLEOTIDE SEQUENCE</scope>
</reference>
<evidence type="ECO:0000313" key="7">
    <source>
        <dbReference type="Proteomes" id="UP000789595"/>
    </source>
</evidence>
<dbReference type="InterPro" id="IPR006204">
    <property type="entry name" value="GHMP_kinase_N_dom"/>
</dbReference>
<proteinExistence type="inferred from homology"/>
<dbReference type="EMBL" id="CAKKNE010000001">
    <property type="protein sequence ID" value="CAH0364605.1"/>
    <property type="molecule type" value="Genomic_DNA"/>
</dbReference>
<dbReference type="GO" id="GO:0009536">
    <property type="term" value="C:plastid"/>
    <property type="evidence" value="ECO:0007669"/>
    <property type="project" value="UniProtKB-SubCell"/>
</dbReference>
<dbReference type="Pfam" id="PF00288">
    <property type="entry name" value="GHMP_kinases_N"/>
    <property type="match status" value="1"/>
</dbReference>
<dbReference type="SUPFAM" id="SSF54211">
    <property type="entry name" value="Ribosomal protein S5 domain 2-like"/>
    <property type="match status" value="1"/>
</dbReference>
<feature type="domain" description="GHMP kinase N-terminal" evidence="5">
    <location>
        <begin position="114"/>
        <end position="194"/>
    </location>
</feature>
<evidence type="ECO:0000256" key="3">
    <source>
        <dbReference type="ARBA" id="ARBA00022741"/>
    </source>
</evidence>
<gene>
    <name evidence="6" type="ORF">PECAL_1P09750</name>
</gene>
<dbReference type="Gene3D" id="3.30.70.890">
    <property type="entry name" value="GHMP kinase, C-terminal domain"/>
    <property type="match status" value="1"/>
</dbReference>
<dbReference type="OrthoDB" id="275179at2759"/>
<evidence type="ECO:0000313" key="6">
    <source>
        <dbReference type="EMBL" id="CAH0364605.1"/>
    </source>
</evidence>
<evidence type="ECO:0000256" key="2">
    <source>
        <dbReference type="ARBA" id="ARBA00006566"/>
    </source>
</evidence>
<dbReference type="GO" id="GO:0005829">
    <property type="term" value="C:cytosol"/>
    <property type="evidence" value="ECO:0007669"/>
    <property type="project" value="TreeGrafter"/>
</dbReference>
<evidence type="ECO:0000259" key="5">
    <source>
        <dbReference type="Pfam" id="PF00288"/>
    </source>
</evidence>
<dbReference type="GO" id="GO:0006012">
    <property type="term" value="P:galactose metabolic process"/>
    <property type="evidence" value="ECO:0007669"/>
    <property type="project" value="TreeGrafter"/>
</dbReference>
<comment type="subcellular location">
    <subcellularLocation>
        <location evidence="1">Plastid</location>
    </subcellularLocation>
</comment>
<dbReference type="InterPro" id="IPR006206">
    <property type="entry name" value="Mevalonate/galactokinase"/>
</dbReference>
<evidence type="ECO:0000256" key="1">
    <source>
        <dbReference type="ARBA" id="ARBA00004474"/>
    </source>
</evidence>
<accession>A0A8J2WE25</accession>
<organism evidence="6 7">
    <name type="scientific">Pelagomonas calceolata</name>
    <dbReference type="NCBI Taxonomy" id="35677"/>
    <lineage>
        <taxon>Eukaryota</taxon>
        <taxon>Sar</taxon>
        <taxon>Stramenopiles</taxon>
        <taxon>Ochrophyta</taxon>
        <taxon>Pelagophyceae</taxon>
        <taxon>Pelagomonadales</taxon>
        <taxon>Pelagomonadaceae</taxon>
        <taxon>Pelagomonas</taxon>
    </lineage>
</organism>
<protein>
    <recommendedName>
        <fullName evidence="5">GHMP kinase N-terminal domain-containing protein</fullName>
    </recommendedName>
</protein>
<comment type="similarity">
    <text evidence="2">Belongs to the GHMP kinase family. GalK subfamily.</text>
</comment>
<dbReference type="PANTHER" id="PTHR10457:SF7">
    <property type="entry name" value="GALACTOKINASE-RELATED"/>
    <property type="match status" value="1"/>
</dbReference>
<dbReference type="AlphaFoldDB" id="A0A8J2WE25"/>
<dbReference type="SUPFAM" id="SSF55060">
    <property type="entry name" value="GHMP Kinase, C-terminal domain"/>
    <property type="match status" value="1"/>
</dbReference>
<dbReference type="InterPro" id="IPR020568">
    <property type="entry name" value="Ribosomal_Su5_D2-typ_SF"/>
</dbReference>
<dbReference type="PANTHER" id="PTHR10457">
    <property type="entry name" value="MEVALONATE KINASE/GALACTOKINASE"/>
    <property type="match status" value="1"/>
</dbReference>
<evidence type="ECO:0000256" key="4">
    <source>
        <dbReference type="ARBA" id="ARBA00022840"/>
    </source>
</evidence>
<name>A0A8J2WE25_9STRA</name>
<sequence>MDPTALQHLQALAQQHALDLTNAKIRRTSSRFCLGVEHGDYNGTNLFGVGTDRYIWVAYKANGTNTIRLASGNFPDDGLITFASGAQPTPPLTEQQSKSWARFPHGVDFVLRKEGLLQQSVGFDAVVWGNIPGGGMSRSASLCLNLIATWLDVNQATLPPPAPGSLAREVELAVQVENAYVGSPCGNLDQIMIWHARENAGTLYEPEAKKISYIPLGAGAPDFAFVALDTGTDRPGLEKSTYKIRREECDAFAEELFAKSFINRPVLADVKDFGKIRDAYHSTAWAPHLERLAYLVSAQHNFGGMIDAWRSGDVAKVGEMFRADGWGLRDLYCISGPELETMCDIARTVDGVYGERMLGGGDKGAAGAIVRADAVAALKAAVARAYPLAHPLYKCAVHEVRVTTGVATFEGAL</sequence>
<dbReference type="InterPro" id="IPR014721">
    <property type="entry name" value="Ribsml_uS5_D2-typ_fold_subgr"/>
</dbReference>
<keyword evidence="7" id="KW-1185">Reference proteome</keyword>
<keyword evidence="4" id="KW-0067">ATP-binding</keyword>
<dbReference type="PIRSF" id="PIRSF000530">
    <property type="entry name" value="Galactokinase"/>
    <property type="match status" value="1"/>
</dbReference>
<dbReference type="Gene3D" id="3.30.230.10">
    <property type="match status" value="1"/>
</dbReference>
<dbReference type="GO" id="GO:0005524">
    <property type="term" value="F:ATP binding"/>
    <property type="evidence" value="ECO:0007669"/>
    <property type="project" value="UniProtKB-KW"/>
</dbReference>